<gene>
    <name evidence="2" type="ORF">WJ33_12400</name>
</gene>
<sequence length="155" mass="16422">MTGAGRIGAALRALLTRGRPAQRGPVAVGDAPAAWADYAQRVAQRLAAALDGTDAAASRVRAQLERDAARREDDEDDEDGDAPPALRLKAWLDRRGNIERIESAPAFAPDVAADLRAALVGRRVGAPPPRGMTQPVVVRVRVAVQDSSQTGQERS</sequence>
<dbReference type="EMBL" id="LOXM01000009">
    <property type="protein sequence ID" value="KVG76497.1"/>
    <property type="molecule type" value="Genomic_DNA"/>
</dbReference>
<name>A0A103RYV1_9BURK</name>
<proteinExistence type="predicted"/>
<comment type="caution">
    <text evidence="2">The sequence shown here is derived from an EMBL/GenBank/DDBJ whole genome shotgun (WGS) entry which is preliminary data.</text>
</comment>
<organism evidence="2 3">
    <name type="scientific">Burkholderia ubonensis</name>
    <dbReference type="NCBI Taxonomy" id="101571"/>
    <lineage>
        <taxon>Bacteria</taxon>
        <taxon>Pseudomonadati</taxon>
        <taxon>Pseudomonadota</taxon>
        <taxon>Betaproteobacteria</taxon>
        <taxon>Burkholderiales</taxon>
        <taxon>Burkholderiaceae</taxon>
        <taxon>Burkholderia</taxon>
        <taxon>Burkholderia cepacia complex</taxon>
    </lineage>
</organism>
<protein>
    <submittedName>
        <fullName evidence="2">Uncharacterized protein</fullName>
    </submittedName>
</protein>
<feature type="compositionally biased region" description="Basic and acidic residues" evidence="1">
    <location>
        <begin position="62"/>
        <end position="72"/>
    </location>
</feature>
<evidence type="ECO:0000256" key="1">
    <source>
        <dbReference type="SAM" id="MobiDB-lite"/>
    </source>
</evidence>
<dbReference type="Proteomes" id="UP000064029">
    <property type="component" value="Unassembled WGS sequence"/>
</dbReference>
<accession>A0A103RYV1</accession>
<dbReference type="OrthoDB" id="9030124at2"/>
<reference evidence="2 3" key="1">
    <citation type="submission" date="2015-11" db="EMBL/GenBank/DDBJ databases">
        <title>Expanding the genomic diversity of Burkholderia species for the development of highly accurate diagnostics.</title>
        <authorList>
            <person name="Sahl J."/>
            <person name="Keim P."/>
            <person name="Wagner D."/>
        </authorList>
    </citation>
    <scope>NUCLEOTIDE SEQUENCE [LARGE SCALE GENOMIC DNA]</scope>
    <source>
        <strain evidence="2 3">MSMB2036</strain>
    </source>
</reference>
<dbReference type="AlphaFoldDB" id="A0A103RYV1"/>
<feature type="region of interest" description="Disordered" evidence="1">
    <location>
        <begin position="61"/>
        <end position="85"/>
    </location>
</feature>
<evidence type="ECO:0000313" key="3">
    <source>
        <dbReference type="Proteomes" id="UP000064029"/>
    </source>
</evidence>
<dbReference type="RefSeq" id="WP_059748765.1">
    <property type="nucleotide sequence ID" value="NZ_CP013416.1"/>
</dbReference>
<evidence type="ECO:0000313" key="2">
    <source>
        <dbReference type="EMBL" id="KVG76497.1"/>
    </source>
</evidence>